<keyword evidence="1" id="KW-0813">Transport</keyword>
<evidence type="ECO:0000256" key="2">
    <source>
        <dbReference type="ARBA" id="ARBA00022741"/>
    </source>
</evidence>
<proteinExistence type="predicted"/>
<dbReference type="PANTHER" id="PTHR42939">
    <property type="entry name" value="ABC TRANSPORTER ATP-BINDING PROTEIN ALBC-RELATED"/>
    <property type="match status" value="1"/>
</dbReference>
<dbReference type="InterPro" id="IPR003593">
    <property type="entry name" value="AAA+_ATPase"/>
</dbReference>
<protein>
    <submittedName>
        <fullName evidence="6">ABC-2 type transport system ATP-binding protein</fullName>
    </submittedName>
</protein>
<dbReference type="EMBL" id="NGMM01000003">
    <property type="protein sequence ID" value="OTP15989.1"/>
    <property type="molecule type" value="Genomic_DNA"/>
</dbReference>
<evidence type="ECO:0000313" key="6">
    <source>
        <dbReference type="EMBL" id="WYJ92302.1"/>
    </source>
</evidence>
<evidence type="ECO:0000256" key="1">
    <source>
        <dbReference type="ARBA" id="ARBA00022448"/>
    </source>
</evidence>
<accession>A0A242K6R2</accession>
<dbReference type="AlphaFoldDB" id="A0A242K6R2"/>
<feature type="domain" description="ABC transporter" evidence="4">
    <location>
        <begin position="5"/>
        <end position="229"/>
    </location>
</feature>
<gene>
    <name evidence="5" type="ORF">A5888_002203</name>
    <name evidence="6" type="ORF">A5888_004075</name>
</gene>
<keyword evidence="3 6" id="KW-0067">ATP-binding</keyword>
<dbReference type="GO" id="GO:0005524">
    <property type="term" value="F:ATP binding"/>
    <property type="evidence" value="ECO:0007669"/>
    <property type="project" value="UniProtKB-KW"/>
</dbReference>
<dbReference type="Proteomes" id="UP000195141">
    <property type="component" value="Chromosome"/>
</dbReference>
<dbReference type="PANTHER" id="PTHR42939:SF1">
    <property type="entry name" value="ABC TRANSPORTER ATP-BINDING PROTEIN ALBC-RELATED"/>
    <property type="match status" value="1"/>
</dbReference>
<reference evidence="5" key="1">
    <citation type="submission" date="2017-05" db="EMBL/GenBank/DDBJ databases">
        <title>The Genome Sequence of Enterococcus sp. 9E7_DIV0242.</title>
        <authorList>
            <consortium name="The Broad Institute Genomics Platform"/>
            <consortium name="The Broad Institute Genomic Center for Infectious Diseases"/>
            <person name="Earl A."/>
            <person name="Manson A."/>
            <person name="Schwartman J."/>
            <person name="Gilmore M."/>
            <person name="Abouelleil A."/>
            <person name="Cao P."/>
            <person name="Chapman S."/>
            <person name="Cusick C."/>
            <person name="Shea T."/>
            <person name="Young S."/>
            <person name="Neafsey D."/>
            <person name="Nusbaum C."/>
            <person name="Birren B."/>
        </authorList>
    </citation>
    <scope>NUCLEOTIDE SEQUENCE [LARGE SCALE GENOMIC DNA]</scope>
    <source>
        <strain evidence="5">9E7_DIV0242</strain>
    </source>
</reference>
<sequence>MKEILRMEGISKSFGHQQVLKDIDLIIDKPEIIALVAPNGSGKTTLLNLIADIEEPNAGEITILGRRNVDYHIFYDMSYLQDPSILYQHLTGWDHMEFIRREHKKTKEDMLALVEELGMTQYMSKKVKNYSLGMKQHLLLGIALMNDPKLLLMDEPLNGLDPFSIEQVRTILKRLHSQGVTIILSSHNLDEIEKVTETILFLHEGQLVSKENIKIEEIEYEFVLAEQELAMKFLDRIDVPYEICSSYKIRGTFVSEQLLAFKAFCSEQELTVFDQRMAKGTLETMYFNLFASRTQCVS</sequence>
<dbReference type="InterPro" id="IPR003439">
    <property type="entry name" value="ABC_transporter-like_ATP-bd"/>
</dbReference>
<dbReference type="EMBL" id="CP147247">
    <property type="protein sequence ID" value="WYJ92302.1"/>
    <property type="molecule type" value="Genomic_DNA"/>
</dbReference>
<reference evidence="6" key="3">
    <citation type="submission" date="2024-03" db="EMBL/GenBank/DDBJ databases">
        <title>The Genome Sequence of Enterococcus sp. DIV0242b.</title>
        <authorList>
            <consortium name="The Broad Institute Genomics Platform"/>
            <consortium name="The Broad Institute Microbial Omics Core"/>
            <consortium name="The Broad Institute Genomic Center for Infectious Diseases"/>
            <person name="Earl A."/>
            <person name="Manson A."/>
            <person name="Gilmore M."/>
            <person name="Schwartman J."/>
            <person name="Shea T."/>
            <person name="Abouelleil A."/>
            <person name="Cao P."/>
            <person name="Chapman S."/>
            <person name="Cusick C."/>
            <person name="Young S."/>
            <person name="Neafsey D."/>
            <person name="Nusbaum C."/>
            <person name="Birren B."/>
        </authorList>
    </citation>
    <scope>NUCLEOTIDE SEQUENCE</scope>
    <source>
        <strain evidence="6">9E7_DIV0242</strain>
    </source>
</reference>
<evidence type="ECO:0000259" key="4">
    <source>
        <dbReference type="PROSITE" id="PS50893"/>
    </source>
</evidence>
<dbReference type="GO" id="GO:0016887">
    <property type="term" value="F:ATP hydrolysis activity"/>
    <property type="evidence" value="ECO:0007669"/>
    <property type="project" value="InterPro"/>
</dbReference>
<evidence type="ECO:0000256" key="3">
    <source>
        <dbReference type="ARBA" id="ARBA00022840"/>
    </source>
</evidence>
<dbReference type="PROSITE" id="PS50893">
    <property type="entry name" value="ABC_TRANSPORTER_2"/>
    <property type="match status" value="1"/>
</dbReference>
<dbReference type="SUPFAM" id="SSF52540">
    <property type="entry name" value="P-loop containing nucleoside triphosphate hydrolases"/>
    <property type="match status" value="1"/>
</dbReference>
<evidence type="ECO:0000313" key="5">
    <source>
        <dbReference type="EMBL" id="OTP15989.1"/>
    </source>
</evidence>
<dbReference type="InterPro" id="IPR051782">
    <property type="entry name" value="ABC_Transporter_VariousFunc"/>
</dbReference>
<dbReference type="OrthoDB" id="2365508at2"/>
<evidence type="ECO:0000313" key="7">
    <source>
        <dbReference type="Proteomes" id="UP000195141"/>
    </source>
</evidence>
<dbReference type="InterPro" id="IPR027417">
    <property type="entry name" value="P-loop_NTPase"/>
</dbReference>
<dbReference type="CDD" id="cd03230">
    <property type="entry name" value="ABC_DR_subfamily_A"/>
    <property type="match status" value="1"/>
</dbReference>
<name>A0A242K6R2_9ENTE</name>
<dbReference type="RefSeq" id="WP_086349263.1">
    <property type="nucleotide sequence ID" value="NZ_CP147247.1"/>
</dbReference>
<dbReference type="SMART" id="SM00382">
    <property type="entry name" value="AAA"/>
    <property type="match status" value="1"/>
</dbReference>
<reference evidence="6" key="2">
    <citation type="submission" date="2017-05" db="EMBL/GenBank/DDBJ databases">
        <authorList>
            <consortium name="The Broad Institute Genomics Platform"/>
            <consortium name="The Broad Institute Genomic Center for Infectious Diseases"/>
            <person name="Earl A."/>
            <person name="Manson A."/>
            <person name="Schwartman J."/>
            <person name="Gilmore M."/>
            <person name="Abouelleil A."/>
            <person name="Cao P."/>
            <person name="Chapman S."/>
            <person name="Cusick C."/>
            <person name="Shea T."/>
            <person name="Young S."/>
            <person name="Neafsey D."/>
            <person name="Nusbaum C."/>
            <person name="Birren B."/>
        </authorList>
    </citation>
    <scope>NUCLEOTIDE SEQUENCE</scope>
    <source>
        <strain evidence="6">9E7_DIV0242</strain>
    </source>
</reference>
<organism evidence="5">
    <name type="scientific">Candidatus Enterococcus clewellii</name>
    <dbReference type="NCBI Taxonomy" id="1834193"/>
    <lineage>
        <taxon>Bacteria</taxon>
        <taxon>Bacillati</taxon>
        <taxon>Bacillota</taxon>
        <taxon>Bacilli</taxon>
        <taxon>Lactobacillales</taxon>
        <taxon>Enterococcaceae</taxon>
        <taxon>Enterococcus</taxon>
    </lineage>
</organism>
<dbReference type="Gene3D" id="3.40.50.300">
    <property type="entry name" value="P-loop containing nucleotide triphosphate hydrolases"/>
    <property type="match status" value="1"/>
</dbReference>
<keyword evidence="2" id="KW-0547">Nucleotide-binding</keyword>
<dbReference type="Pfam" id="PF00005">
    <property type="entry name" value="ABC_tran"/>
    <property type="match status" value="1"/>
</dbReference>
<keyword evidence="7" id="KW-1185">Reference proteome</keyword>